<name>A0A6F8XNL9_9ACTN</name>
<sequence>MTNSNFSGVKRPEFEHMTHAHARAASRLSRLSHELWVELTKADLGTSAAIRIRDIAAEMQNEANDLQRRQRLFAEMDRLGTNIKVGQPNGLYWKLPDGPLDPTADVRFALTLARKGKALTDAELQQLALTLRRHRGDETFAAIFASGLGARGTLEFWGGVSEWAGQKGKERQAILKDLQKEFGHTLARATSMDSAAMEQWKREIISLGGQEINLSPAIREPRGFQIMSSLLRHGAYDTKFLVNYGKALIEYDKGGGKDLERFWTHFGRRDFNVGNQQDAGNDPMTGLMEALGHNPDAAIGVLKDDKIFKYVMAERAWFKDTLGASENEIVAGRDALGHALQAATTGRQYDQAPIDLDPRKGKGHTADQAALFQELIKLVSRDTTRAYPEIRDSLGRIAAEYIPDINRVLSAETVGGEKNAALFPTVGSSFGPGEAAPTRSEVARFLYEVSKDPDGYAPVLLSQKHYTSGLIDYHLQHPDRYLSLTDDGWETVHLATHAAGAVHGILALGRWNTTTGEAAEDDKKYNDSLGTRMDWIAGAPARSLGSGRRSSRRLRLVRPSPVGLPRFSGSSTSRSPRSSSTTRWKAVCTPMARKSKLRGRKL</sequence>
<evidence type="ECO:0000313" key="2">
    <source>
        <dbReference type="EMBL" id="BCB75425.1"/>
    </source>
</evidence>
<reference evidence="2 3" key="2">
    <citation type="submission" date="2020-03" db="EMBL/GenBank/DDBJ databases">
        <authorList>
            <person name="Ichikawa N."/>
            <person name="Kimura A."/>
            <person name="Kitahashi Y."/>
            <person name="Uohara A."/>
        </authorList>
    </citation>
    <scope>NUCLEOTIDE SEQUENCE [LARGE SCALE GENOMIC DNA]</scope>
    <source>
        <strain evidence="2 3">NBRC 107702</strain>
    </source>
</reference>
<feature type="compositionally biased region" description="Low complexity" evidence="1">
    <location>
        <begin position="558"/>
        <end position="583"/>
    </location>
</feature>
<feature type="region of interest" description="Disordered" evidence="1">
    <location>
        <begin position="558"/>
        <end position="585"/>
    </location>
</feature>
<protein>
    <submittedName>
        <fullName evidence="2">Uncharacterized protein</fullName>
    </submittedName>
</protein>
<evidence type="ECO:0000256" key="1">
    <source>
        <dbReference type="SAM" id="MobiDB-lite"/>
    </source>
</evidence>
<reference evidence="2 3" key="1">
    <citation type="submission" date="2020-03" db="EMBL/GenBank/DDBJ databases">
        <title>Whole genome shotgun sequence of Phytohabitans flavus NBRC 107702.</title>
        <authorList>
            <person name="Komaki H."/>
            <person name="Tamura T."/>
        </authorList>
    </citation>
    <scope>NUCLEOTIDE SEQUENCE [LARGE SCALE GENOMIC DNA]</scope>
    <source>
        <strain evidence="2 3">NBRC 107702</strain>
    </source>
</reference>
<evidence type="ECO:0000313" key="3">
    <source>
        <dbReference type="Proteomes" id="UP000502508"/>
    </source>
</evidence>
<dbReference type="EMBL" id="AP022870">
    <property type="protein sequence ID" value="BCB75425.1"/>
    <property type="molecule type" value="Genomic_DNA"/>
</dbReference>
<dbReference type="KEGG" id="pfla:Pflav_018350"/>
<dbReference type="Proteomes" id="UP000502508">
    <property type="component" value="Chromosome"/>
</dbReference>
<keyword evidence="3" id="KW-1185">Reference proteome</keyword>
<organism evidence="2 3">
    <name type="scientific">Phytohabitans flavus</name>
    <dbReference type="NCBI Taxonomy" id="1076124"/>
    <lineage>
        <taxon>Bacteria</taxon>
        <taxon>Bacillati</taxon>
        <taxon>Actinomycetota</taxon>
        <taxon>Actinomycetes</taxon>
        <taxon>Micromonosporales</taxon>
        <taxon>Micromonosporaceae</taxon>
    </lineage>
</organism>
<gene>
    <name evidence="2" type="ORF">Pflav_018350</name>
</gene>
<dbReference type="RefSeq" id="WP_173035232.1">
    <property type="nucleotide sequence ID" value="NZ_AP022870.1"/>
</dbReference>
<accession>A0A6F8XNL9</accession>
<proteinExistence type="predicted"/>
<dbReference type="AlphaFoldDB" id="A0A6F8XNL9"/>